<dbReference type="EMBL" id="VUJU01005105">
    <property type="protein sequence ID" value="KAF0752277.1"/>
    <property type="molecule type" value="Genomic_DNA"/>
</dbReference>
<name>A0A6G0YAF8_APHCR</name>
<proteinExistence type="predicted"/>
<dbReference type="AlphaFoldDB" id="A0A6G0YAF8"/>
<accession>A0A6G0YAF8</accession>
<gene>
    <name evidence="1" type="ORF">FWK35_00026248</name>
</gene>
<comment type="caution">
    <text evidence="1">The sequence shown here is derived from an EMBL/GenBank/DDBJ whole genome shotgun (WGS) entry which is preliminary data.</text>
</comment>
<organism evidence="1 2">
    <name type="scientific">Aphis craccivora</name>
    <name type="common">Cowpea aphid</name>
    <dbReference type="NCBI Taxonomy" id="307492"/>
    <lineage>
        <taxon>Eukaryota</taxon>
        <taxon>Metazoa</taxon>
        <taxon>Ecdysozoa</taxon>
        <taxon>Arthropoda</taxon>
        <taxon>Hexapoda</taxon>
        <taxon>Insecta</taxon>
        <taxon>Pterygota</taxon>
        <taxon>Neoptera</taxon>
        <taxon>Paraneoptera</taxon>
        <taxon>Hemiptera</taxon>
        <taxon>Sternorrhyncha</taxon>
        <taxon>Aphidomorpha</taxon>
        <taxon>Aphidoidea</taxon>
        <taxon>Aphididae</taxon>
        <taxon>Aphidini</taxon>
        <taxon>Aphis</taxon>
        <taxon>Aphis</taxon>
    </lineage>
</organism>
<protein>
    <submittedName>
        <fullName evidence="1">MULE domain-containing protein</fullName>
    </submittedName>
</protein>
<evidence type="ECO:0000313" key="1">
    <source>
        <dbReference type="EMBL" id="KAF0752277.1"/>
    </source>
</evidence>
<sequence>MFYNAYPNIFQFIDALKRLQTNIYI</sequence>
<evidence type="ECO:0000313" key="2">
    <source>
        <dbReference type="Proteomes" id="UP000478052"/>
    </source>
</evidence>
<keyword evidence="2" id="KW-1185">Reference proteome</keyword>
<reference evidence="1 2" key="1">
    <citation type="submission" date="2019-08" db="EMBL/GenBank/DDBJ databases">
        <title>Whole genome of Aphis craccivora.</title>
        <authorList>
            <person name="Voronova N.V."/>
            <person name="Shulinski R.S."/>
            <person name="Bandarenka Y.V."/>
            <person name="Zhorov D.G."/>
            <person name="Warner D."/>
        </authorList>
    </citation>
    <scope>NUCLEOTIDE SEQUENCE [LARGE SCALE GENOMIC DNA]</scope>
    <source>
        <strain evidence="1">180601</strain>
        <tissue evidence="1">Whole Body</tissue>
    </source>
</reference>
<dbReference type="Proteomes" id="UP000478052">
    <property type="component" value="Unassembled WGS sequence"/>
</dbReference>